<evidence type="ECO:0000256" key="2">
    <source>
        <dbReference type="SAM" id="MobiDB-lite"/>
    </source>
</evidence>
<feature type="coiled-coil region" evidence="1">
    <location>
        <begin position="46"/>
        <end position="76"/>
    </location>
</feature>
<keyword evidence="1" id="KW-0175">Coiled coil</keyword>
<accession>A0A915C477</accession>
<feature type="compositionally biased region" description="Polar residues" evidence="2">
    <location>
        <begin position="21"/>
        <end position="32"/>
    </location>
</feature>
<evidence type="ECO:0000256" key="1">
    <source>
        <dbReference type="SAM" id="Coils"/>
    </source>
</evidence>
<protein>
    <submittedName>
        <fullName evidence="4">NAD(P)-binding domain-containing protein</fullName>
    </submittedName>
</protein>
<organism evidence="3 4">
    <name type="scientific">Parascaris univalens</name>
    <name type="common">Nematode worm</name>
    <dbReference type="NCBI Taxonomy" id="6257"/>
    <lineage>
        <taxon>Eukaryota</taxon>
        <taxon>Metazoa</taxon>
        <taxon>Ecdysozoa</taxon>
        <taxon>Nematoda</taxon>
        <taxon>Chromadorea</taxon>
        <taxon>Rhabditida</taxon>
        <taxon>Spirurina</taxon>
        <taxon>Ascaridomorpha</taxon>
        <taxon>Ascaridoidea</taxon>
        <taxon>Ascarididae</taxon>
        <taxon>Parascaris</taxon>
    </lineage>
</organism>
<keyword evidence="3" id="KW-1185">Reference proteome</keyword>
<dbReference type="Proteomes" id="UP000887569">
    <property type="component" value="Unplaced"/>
</dbReference>
<evidence type="ECO:0000313" key="3">
    <source>
        <dbReference type="Proteomes" id="UP000887569"/>
    </source>
</evidence>
<evidence type="ECO:0000313" key="4">
    <source>
        <dbReference type="WBParaSite" id="PgR087_g025_t06"/>
    </source>
</evidence>
<reference evidence="4" key="1">
    <citation type="submission" date="2022-11" db="UniProtKB">
        <authorList>
            <consortium name="WormBaseParasite"/>
        </authorList>
    </citation>
    <scope>IDENTIFICATION</scope>
</reference>
<dbReference type="AlphaFoldDB" id="A0A915C477"/>
<name>A0A915C477_PARUN</name>
<dbReference type="WBParaSite" id="PgR087_g025_t06">
    <property type="protein sequence ID" value="PgR087_g025_t06"/>
    <property type="gene ID" value="PgR087_g025"/>
</dbReference>
<sequence>REMDDFLMPEELDEAEEESCDTAQLSENNGRTSILAGGGLSVSDRSEKYIGQMKELVERYREIKRKTREINELARQVGG</sequence>
<feature type="compositionally biased region" description="Acidic residues" evidence="2">
    <location>
        <begin position="1"/>
        <end position="20"/>
    </location>
</feature>
<feature type="region of interest" description="Disordered" evidence="2">
    <location>
        <begin position="1"/>
        <end position="32"/>
    </location>
</feature>
<proteinExistence type="predicted"/>